<keyword evidence="2 5" id="KW-0521">NADP</keyword>
<keyword evidence="5" id="KW-0511">Multifunctional enzyme</keyword>
<feature type="binding site" evidence="5">
    <location>
        <begin position="170"/>
        <end position="173"/>
    </location>
    <ligand>
        <name>NADP(+)</name>
        <dbReference type="ChEBI" id="CHEBI:58349"/>
    </ligand>
</feature>
<feature type="site" description="Important for catalytic activity" evidence="5">
    <location>
        <position position="114"/>
    </location>
</feature>
<feature type="domain" description="NAD-dependent epimerase/dehydratase" evidence="6">
    <location>
        <begin position="14"/>
        <end position="244"/>
    </location>
</feature>
<dbReference type="CDD" id="cd05239">
    <property type="entry name" value="GDP_FS_SDR_e"/>
    <property type="match status" value="1"/>
</dbReference>
<evidence type="ECO:0000256" key="3">
    <source>
        <dbReference type="ARBA" id="ARBA00023002"/>
    </source>
</evidence>
<evidence type="ECO:0000259" key="6">
    <source>
        <dbReference type="Pfam" id="PF01370"/>
    </source>
</evidence>
<dbReference type="Proteomes" id="UP000709959">
    <property type="component" value="Unassembled WGS sequence"/>
</dbReference>
<gene>
    <name evidence="5" type="primary">fcl</name>
    <name evidence="7" type="ORF">IPN91_02895</name>
</gene>
<comment type="function">
    <text evidence="5">Catalyzes the two-step NADP-dependent conversion of GDP-4-dehydro-6-deoxy-D-mannose to GDP-fucose, involving an epimerase and a reductase reaction.</text>
</comment>
<proteinExistence type="inferred from homology"/>
<dbReference type="SUPFAM" id="SSF51735">
    <property type="entry name" value="NAD(P)-binding Rossmann-fold domains"/>
    <property type="match status" value="1"/>
</dbReference>
<keyword evidence="4 5" id="KW-0413">Isomerase</keyword>
<feature type="binding site" evidence="5">
    <location>
        <position position="276"/>
    </location>
    <ligand>
        <name>substrate</name>
    </ligand>
</feature>
<dbReference type="GO" id="GO:0016853">
    <property type="term" value="F:isomerase activity"/>
    <property type="evidence" value="ECO:0007669"/>
    <property type="project" value="UniProtKB-KW"/>
</dbReference>
<evidence type="ECO:0000313" key="7">
    <source>
        <dbReference type="EMBL" id="MBK8571591.1"/>
    </source>
</evidence>
<dbReference type="Gene3D" id="3.90.25.10">
    <property type="entry name" value="UDP-galactose 4-epimerase, domain 1"/>
    <property type="match status" value="1"/>
</dbReference>
<dbReference type="InterPro" id="IPR028614">
    <property type="entry name" value="GDP_fucose/colitose_synth"/>
</dbReference>
<organism evidence="7 8">
    <name type="scientific">Candidatus Geothrix odensensis</name>
    <dbReference type="NCBI Taxonomy" id="2954440"/>
    <lineage>
        <taxon>Bacteria</taxon>
        <taxon>Pseudomonadati</taxon>
        <taxon>Acidobacteriota</taxon>
        <taxon>Holophagae</taxon>
        <taxon>Holophagales</taxon>
        <taxon>Holophagaceae</taxon>
        <taxon>Geothrix</taxon>
    </lineage>
</organism>
<dbReference type="EC" id="1.1.1.271" evidence="5"/>
<dbReference type="HAMAP" id="MF_00956">
    <property type="entry name" value="GDP_fucose_synth"/>
    <property type="match status" value="1"/>
</dbReference>
<dbReference type="PANTHER" id="PTHR43238">
    <property type="entry name" value="GDP-L-FUCOSE SYNTHASE"/>
    <property type="match status" value="1"/>
</dbReference>
<name>A0A936F0M5_9BACT</name>
<evidence type="ECO:0000313" key="8">
    <source>
        <dbReference type="Proteomes" id="UP000709959"/>
    </source>
</evidence>
<comment type="caution">
    <text evidence="5">Lacks conserved residue(s) required for the propagation of feature annotation.</text>
</comment>
<evidence type="ECO:0000256" key="5">
    <source>
        <dbReference type="HAMAP-Rule" id="MF_00956"/>
    </source>
</evidence>
<reference evidence="7 8" key="1">
    <citation type="submission" date="2020-10" db="EMBL/GenBank/DDBJ databases">
        <title>Connecting structure to function with the recovery of over 1000 high-quality activated sludge metagenome-assembled genomes encoding full-length rRNA genes using long-read sequencing.</title>
        <authorList>
            <person name="Singleton C.M."/>
            <person name="Petriglieri F."/>
            <person name="Kristensen J.M."/>
            <person name="Kirkegaard R.H."/>
            <person name="Michaelsen T.Y."/>
            <person name="Andersen M.H."/>
            <person name="Karst S.M."/>
            <person name="Dueholm M.S."/>
            <person name="Nielsen P.H."/>
            <person name="Albertsen M."/>
        </authorList>
    </citation>
    <scope>NUCLEOTIDE SEQUENCE [LARGE SCALE GENOMIC DNA]</scope>
    <source>
        <strain evidence="7">OdNE_18-Q3-R46-58_MAXAC.008</strain>
    </source>
</reference>
<feature type="binding site" evidence="5">
    <location>
        <position position="147"/>
    </location>
    <ligand>
        <name>NADP(+)</name>
        <dbReference type="ChEBI" id="CHEBI:58349"/>
    </ligand>
</feature>
<dbReference type="GO" id="GO:0042351">
    <property type="term" value="P:'de novo' GDP-L-fucose biosynthetic process"/>
    <property type="evidence" value="ECO:0007669"/>
    <property type="project" value="UniProtKB-UniRule"/>
</dbReference>
<feature type="site" description="Important for catalytic activity" evidence="5">
    <location>
        <position position="116"/>
    </location>
</feature>
<dbReference type="EMBL" id="JADKCH010000001">
    <property type="protein sequence ID" value="MBK8571591.1"/>
    <property type="molecule type" value="Genomic_DNA"/>
</dbReference>
<dbReference type="PANTHER" id="PTHR43238:SF1">
    <property type="entry name" value="GDP-L-FUCOSE SYNTHASE"/>
    <property type="match status" value="1"/>
</dbReference>
<comment type="pathway">
    <text evidence="5">Nucleotide-sugar biosynthesis; GDP-L-fucose biosynthesis via de novo pathway; GDP-L-fucose from GDP-alpha-D-mannose: step 2/2.</text>
</comment>
<protein>
    <recommendedName>
        <fullName evidence="5">GDP-L-fucose synthase</fullName>
        <ecNumber evidence="5">1.1.1.271</ecNumber>
    </recommendedName>
    <alternativeName>
        <fullName evidence="5">GDP-4-keto-6-deoxy-D-mannose-3,5-epimerase-4-reductase</fullName>
    </alternativeName>
</protein>
<evidence type="ECO:0000256" key="1">
    <source>
        <dbReference type="ARBA" id="ARBA00005959"/>
    </source>
</evidence>
<dbReference type="GO" id="GO:0050577">
    <property type="term" value="F:GDP-L-fucose synthase activity"/>
    <property type="evidence" value="ECO:0007669"/>
    <property type="project" value="UniProtKB-UniRule"/>
</dbReference>
<keyword evidence="3 5" id="KW-0560">Oxidoreductase</keyword>
<dbReference type="InterPro" id="IPR036291">
    <property type="entry name" value="NAD(P)-bd_dom_sf"/>
</dbReference>
<accession>A0A936F0M5</accession>
<sequence length="321" mass="35210">MSHPESFSLRGRKIWVTGGNGFLGRHVVAQLRQRGAEVLAPRSSELDLLDPGAAVRFIREHRPSGVVHLAARVGGIGANRAHPGSFFFANMAMGLHLIEACRTESLEKVLVLGTVCAYPKFCPVPFREDDIWNGYPEETNAPYGVAKKALLVQLQAYRQEYGTRGIFLIPVNLYGPGDHLDLATNHVIPALIRKFIEAKSQGHDHVELWGTGSPSREFLFVEDAAHGIVEGLLRYEGGDPVNLGTGEEITIRDLALKIQALTGFEGELRFNPAYPDGQPRRQLDTSRALERFGWQAPTGLDEGLRRTVAWMQGALASAGPS</sequence>
<comment type="catalytic activity">
    <reaction evidence="5">
        <text>GDP-beta-L-fucose + NADP(+) = GDP-4-dehydro-alpha-D-rhamnose + NADPH + H(+)</text>
        <dbReference type="Rhea" id="RHEA:18885"/>
        <dbReference type="ChEBI" id="CHEBI:15378"/>
        <dbReference type="ChEBI" id="CHEBI:57273"/>
        <dbReference type="ChEBI" id="CHEBI:57783"/>
        <dbReference type="ChEBI" id="CHEBI:57964"/>
        <dbReference type="ChEBI" id="CHEBI:58349"/>
        <dbReference type="EC" id="1.1.1.271"/>
    </reaction>
</comment>
<feature type="binding site" evidence="5">
    <location>
        <position position="209"/>
    </location>
    <ligand>
        <name>substrate</name>
    </ligand>
</feature>
<dbReference type="Gene3D" id="3.40.50.720">
    <property type="entry name" value="NAD(P)-binding Rossmann-like Domain"/>
    <property type="match status" value="1"/>
</dbReference>
<evidence type="ECO:0000256" key="2">
    <source>
        <dbReference type="ARBA" id="ARBA00022857"/>
    </source>
</evidence>
<evidence type="ECO:0000256" key="4">
    <source>
        <dbReference type="ARBA" id="ARBA00023235"/>
    </source>
</evidence>
<dbReference type="GO" id="GO:0070401">
    <property type="term" value="F:NADP+ binding"/>
    <property type="evidence" value="ECO:0007669"/>
    <property type="project" value="UniProtKB-UniRule"/>
</dbReference>
<feature type="binding site" evidence="5">
    <location>
        <position position="216"/>
    </location>
    <ligand>
        <name>substrate</name>
    </ligand>
</feature>
<dbReference type="Pfam" id="PF01370">
    <property type="entry name" value="Epimerase"/>
    <property type="match status" value="1"/>
</dbReference>
<feature type="binding site" evidence="5">
    <location>
        <position position="186"/>
    </location>
    <ligand>
        <name>NADP(+)</name>
        <dbReference type="ChEBI" id="CHEBI:58349"/>
    </ligand>
</feature>
<feature type="binding site" evidence="5">
    <location>
        <position position="194"/>
    </location>
    <ligand>
        <name>substrate</name>
    </ligand>
</feature>
<comment type="caution">
    <text evidence="7">The sequence shown here is derived from an EMBL/GenBank/DDBJ whole genome shotgun (WGS) entry which is preliminary data.</text>
</comment>
<feature type="active site" description="Proton donor/acceptor" evidence="5">
    <location>
        <position position="143"/>
    </location>
</feature>
<dbReference type="InterPro" id="IPR001509">
    <property type="entry name" value="Epimerase_deHydtase"/>
</dbReference>
<feature type="binding site" evidence="5">
    <location>
        <begin position="18"/>
        <end position="24"/>
    </location>
    <ligand>
        <name>NADP(+)</name>
        <dbReference type="ChEBI" id="CHEBI:58349"/>
    </ligand>
</feature>
<comment type="similarity">
    <text evidence="1 5">Belongs to the NAD(P)-dependent epimerase/dehydratase family. Fucose synthase subfamily.</text>
</comment>
<dbReference type="AlphaFoldDB" id="A0A936F0M5"/>